<proteinExistence type="predicted"/>
<evidence type="ECO:0000313" key="1">
    <source>
        <dbReference type="Proteomes" id="UP000887576"/>
    </source>
</evidence>
<protein>
    <submittedName>
        <fullName evidence="2">ZP domain-containing protein</fullName>
    </submittedName>
</protein>
<sequence>MVLKQDIRVIMARMVFVFVLFGISSKCFADTFNPTLEWTCGPKSVNVALRTTAPFFGIVNDRDRNPNCTYIGDGTPVMRFEVMLTKDNPCEINFNKEAGSLSILFEVHEHKLLLLEQDRIFNVTCENVTSLLLFGDIEGQMLVNVTNTTDSELNSTLNGIPKPPPFEFSFSNDKEVEISLELVPVMSEDDSLALDKMGNHDVGYGQTYDLKVVLKSDGENAHYQDNFRVFNCFASSGTTTPVELIDERGCSVDKKILEEFAYDHGYAVGRIPSMFKFPKTPTMKLECAVKLCEAFDTCKPECQRKKDDPLSETEDLIPKLLGGPDDPSEVASFIPLKSLDKSASTIVHVLERREIPVKVKEVVEETKGTTFSKTAPTTSEPFLSCESDNDVKFLYKIIFVLLFVLLLGISINIFCCCKTRWQKRKDLRQSTGHCNTYWIDSPINARRNYPNDPFRNFPDSEKRASSGSYASVRVRNSRLNQNPISDIFQMSELPMRSPPNASFNDDTFNHSVFEMESTSGGSTFESPNPHSAKELSSIF</sequence>
<evidence type="ECO:0000313" key="2">
    <source>
        <dbReference type="WBParaSite" id="JU765_v2.g12157.t1"/>
    </source>
</evidence>
<reference evidence="2" key="1">
    <citation type="submission" date="2022-11" db="UniProtKB">
        <authorList>
            <consortium name="WormBaseParasite"/>
        </authorList>
    </citation>
    <scope>IDENTIFICATION</scope>
</reference>
<name>A0AC34Q1U0_9BILA</name>
<organism evidence="1 2">
    <name type="scientific">Panagrolaimus sp. JU765</name>
    <dbReference type="NCBI Taxonomy" id="591449"/>
    <lineage>
        <taxon>Eukaryota</taxon>
        <taxon>Metazoa</taxon>
        <taxon>Ecdysozoa</taxon>
        <taxon>Nematoda</taxon>
        <taxon>Chromadorea</taxon>
        <taxon>Rhabditida</taxon>
        <taxon>Tylenchina</taxon>
        <taxon>Panagrolaimomorpha</taxon>
        <taxon>Panagrolaimoidea</taxon>
        <taxon>Panagrolaimidae</taxon>
        <taxon>Panagrolaimus</taxon>
    </lineage>
</organism>
<dbReference type="Proteomes" id="UP000887576">
    <property type="component" value="Unplaced"/>
</dbReference>
<dbReference type="WBParaSite" id="JU765_v2.g12157.t1">
    <property type="protein sequence ID" value="JU765_v2.g12157.t1"/>
    <property type="gene ID" value="JU765_v2.g12157"/>
</dbReference>
<accession>A0AC34Q1U0</accession>